<name>A0A8S5MKR3_9CAUD</name>
<proteinExistence type="predicted"/>
<accession>A0A8S5MKR3</accession>
<evidence type="ECO:0000313" key="1">
    <source>
        <dbReference type="EMBL" id="DAD82917.1"/>
    </source>
</evidence>
<protein>
    <submittedName>
        <fullName evidence="1">Uncharacterized protein</fullName>
    </submittedName>
</protein>
<sequence>MISSQNSLYFTLLLFSTTKFHSNKKTAIK</sequence>
<organism evidence="1">
    <name type="scientific">Siphoviridae sp. ctXZx16</name>
    <dbReference type="NCBI Taxonomy" id="2826371"/>
    <lineage>
        <taxon>Viruses</taxon>
        <taxon>Duplodnaviria</taxon>
        <taxon>Heunggongvirae</taxon>
        <taxon>Uroviricota</taxon>
        <taxon>Caudoviricetes</taxon>
    </lineage>
</organism>
<reference evidence="1" key="1">
    <citation type="journal article" date="2021" name="Proc. Natl. Acad. Sci. U.S.A.">
        <title>A Catalog of Tens of Thousands of Viruses from Human Metagenomes Reveals Hidden Associations with Chronic Diseases.</title>
        <authorList>
            <person name="Tisza M.J."/>
            <person name="Buck C.B."/>
        </authorList>
    </citation>
    <scope>NUCLEOTIDE SEQUENCE</scope>
    <source>
        <strain evidence="1">CtXZx16</strain>
    </source>
</reference>
<dbReference type="EMBL" id="BK014925">
    <property type="protein sequence ID" value="DAD82917.1"/>
    <property type="molecule type" value="Genomic_DNA"/>
</dbReference>